<reference evidence="2" key="1">
    <citation type="submission" date="2020-07" db="EMBL/GenBank/DDBJ databases">
        <title>Huge and variable diversity of episymbiotic CPR bacteria and DPANN archaea in groundwater ecosystems.</title>
        <authorList>
            <person name="He C.Y."/>
            <person name="Keren R."/>
            <person name="Whittaker M."/>
            <person name="Farag I.F."/>
            <person name="Doudna J."/>
            <person name="Cate J.H.D."/>
            <person name="Banfield J.F."/>
        </authorList>
    </citation>
    <scope>NUCLEOTIDE SEQUENCE</scope>
    <source>
        <strain evidence="2">NC_groundwater_17_Pr7_B-0.1um_64_12</strain>
    </source>
</reference>
<sequence>MPGANASRRTVWRHGSEGEPQAEVAPQLAGLEPNAFGGLVGPYRYQFEGEDDLLHLIVVRRDLGALEPEEGQSVAAFLLEGVPQSLIWLKPARLSQHFYLGHDVLLESLTL</sequence>
<feature type="region of interest" description="Disordered" evidence="1">
    <location>
        <begin position="1"/>
        <end position="27"/>
    </location>
</feature>
<dbReference type="AlphaFoldDB" id="A0A931PUZ7"/>
<dbReference type="EMBL" id="JACOSL010000007">
    <property type="protein sequence ID" value="MBI1755715.1"/>
    <property type="molecule type" value="Genomic_DNA"/>
</dbReference>
<evidence type="ECO:0000313" key="3">
    <source>
        <dbReference type="Proteomes" id="UP000727962"/>
    </source>
</evidence>
<dbReference type="Proteomes" id="UP000727962">
    <property type="component" value="Unassembled WGS sequence"/>
</dbReference>
<comment type="caution">
    <text evidence="2">The sequence shown here is derived from an EMBL/GenBank/DDBJ whole genome shotgun (WGS) entry which is preliminary data.</text>
</comment>
<gene>
    <name evidence="2" type="ORF">HYR64_01235</name>
</gene>
<accession>A0A931PUZ7</accession>
<protein>
    <submittedName>
        <fullName evidence="2">Uncharacterized protein</fullName>
    </submittedName>
</protein>
<proteinExistence type="predicted"/>
<evidence type="ECO:0000256" key="1">
    <source>
        <dbReference type="SAM" id="MobiDB-lite"/>
    </source>
</evidence>
<organism evidence="2 3">
    <name type="scientific">Fimbriimonas ginsengisoli</name>
    <dbReference type="NCBI Taxonomy" id="1005039"/>
    <lineage>
        <taxon>Bacteria</taxon>
        <taxon>Bacillati</taxon>
        <taxon>Armatimonadota</taxon>
        <taxon>Fimbriimonadia</taxon>
        <taxon>Fimbriimonadales</taxon>
        <taxon>Fimbriimonadaceae</taxon>
        <taxon>Fimbriimonas</taxon>
    </lineage>
</organism>
<evidence type="ECO:0000313" key="2">
    <source>
        <dbReference type="EMBL" id="MBI1755715.1"/>
    </source>
</evidence>
<name>A0A931PUZ7_FIMGI</name>